<dbReference type="SUPFAM" id="SSF53850">
    <property type="entry name" value="Periplasmic binding protein-like II"/>
    <property type="match status" value="1"/>
</dbReference>
<feature type="domain" description="HTH lysR-type" evidence="7">
    <location>
        <begin position="102"/>
        <end position="159"/>
    </location>
</feature>
<keyword evidence="6" id="KW-0732">Signal</keyword>
<dbReference type="Gene3D" id="3.40.190.290">
    <property type="match status" value="1"/>
</dbReference>
<dbReference type="InterPro" id="IPR005119">
    <property type="entry name" value="LysR_subst-bd"/>
</dbReference>
<feature type="chain" id="PRO_5026840006" evidence="6">
    <location>
        <begin position="30"/>
        <end position="429"/>
    </location>
</feature>
<dbReference type="Proteomes" id="UP000435802">
    <property type="component" value="Unassembled WGS sequence"/>
</dbReference>
<comment type="caution">
    <text evidence="8">The sequence shown here is derived from an EMBL/GenBank/DDBJ whole genome shotgun (WGS) entry which is preliminary data.</text>
</comment>
<organism evidence="8 9">
    <name type="scientific">Shinella kummerowiae</name>
    <dbReference type="NCBI Taxonomy" id="417745"/>
    <lineage>
        <taxon>Bacteria</taxon>
        <taxon>Pseudomonadati</taxon>
        <taxon>Pseudomonadota</taxon>
        <taxon>Alphaproteobacteria</taxon>
        <taxon>Hyphomicrobiales</taxon>
        <taxon>Rhizobiaceae</taxon>
        <taxon>Shinella</taxon>
    </lineage>
</organism>
<evidence type="ECO:0000313" key="8">
    <source>
        <dbReference type="EMBL" id="MXN49255.1"/>
    </source>
</evidence>
<comment type="similarity">
    <text evidence="1">Belongs to the LysR transcriptional regulatory family.</text>
</comment>
<evidence type="ECO:0000256" key="1">
    <source>
        <dbReference type="ARBA" id="ARBA00009437"/>
    </source>
</evidence>
<keyword evidence="9" id="KW-1185">Reference proteome</keyword>
<dbReference type="InterPro" id="IPR037424">
    <property type="entry name" value="NocR_PBP2"/>
</dbReference>
<evidence type="ECO:0000256" key="3">
    <source>
        <dbReference type="ARBA" id="ARBA00023125"/>
    </source>
</evidence>
<dbReference type="InterPro" id="IPR036390">
    <property type="entry name" value="WH_DNA-bd_sf"/>
</dbReference>
<reference evidence="8 9" key="1">
    <citation type="submission" date="2019-12" db="EMBL/GenBank/DDBJ databases">
        <title>Shinella kummerowiae sp. nov., a symbiotic bacterium isolated from root nodules of the herbal legume Kummerowia stipulacea.</title>
        <authorList>
            <person name="Gao J."/>
        </authorList>
    </citation>
    <scope>NUCLEOTIDE SEQUENCE [LARGE SCALE GENOMIC DNA]</scope>
    <source>
        <strain evidence="8 9">CCBAU 25048</strain>
    </source>
</reference>
<sequence>MPTTSLPRSLTFSSWSALAGIAVAPMAQASETREASCHFRRDFGALTRVTAVTIGTPLFDDVFDGLSLPVRFYGGQHHRDCLHFQIDYHSPSITETYESTAMNARQIEAFQAVMTTGSLTRAGERMLISQPAVSQLVAQFERSCGFSLFERTGNKIVPTREAEALFIEVQRMFTGVGQISRVATALRDRTWGSLSIAAFPAIARRVVPEIMWGFCKDRPETRIRVESMRSRGMIDAAAAQQIDIGLSVLPSDRPEVECTLLHSLRGVCILPLGHPLAAQETVRATDMADQDFVSLGPQDQTRFMVDRIFDQQGLSRRLRIEVGQAETAFTFVAAGAGIAVIDPVSAYNNRGAGIVIRRFEPAVHFDIWLLRPKVVRPFNLIDAALDFIVERLKQFAVLCEALPDLPVPDRPPLLSETFLHLLRRQNHAP</sequence>
<dbReference type="GO" id="GO:0010628">
    <property type="term" value="P:positive regulation of gene expression"/>
    <property type="evidence" value="ECO:0007669"/>
    <property type="project" value="TreeGrafter"/>
</dbReference>
<name>A0A6N8SJJ6_9HYPH</name>
<keyword evidence="2" id="KW-0805">Transcription regulation</keyword>
<dbReference type="Pfam" id="PF03466">
    <property type="entry name" value="LysR_substrate"/>
    <property type="match status" value="1"/>
</dbReference>
<dbReference type="Pfam" id="PF00126">
    <property type="entry name" value="HTH_1"/>
    <property type="match status" value="1"/>
</dbReference>
<evidence type="ECO:0000256" key="2">
    <source>
        <dbReference type="ARBA" id="ARBA00023015"/>
    </source>
</evidence>
<dbReference type="SUPFAM" id="SSF46785">
    <property type="entry name" value="Winged helix' DNA-binding domain"/>
    <property type="match status" value="1"/>
</dbReference>
<dbReference type="InterPro" id="IPR036388">
    <property type="entry name" value="WH-like_DNA-bd_sf"/>
</dbReference>
<evidence type="ECO:0000313" key="9">
    <source>
        <dbReference type="Proteomes" id="UP000435802"/>
    </source>
</evidence>
<accession>A0A6N8SJJ6</accession>
<proteinExistence type="inferred from homology"/>
<evidence type="ECO:0000259" key="7">
    <source>
        <dbReference type="PROSITE" id="PS50931"/>
    </source>
</evidence>
<dbReference type="PANTHER" id="PTHR30427:SF1">
    <property type="entry name" value="TRANSCRIPTIONAL ACTIVATOR PROTEIN LYSR"/>
    <property type="match status" value="1"/>
</dbReference>
<protein>
    <submittedName>
        <fullName evidence="8">LysR family transcriptional regulator</fullName>
    </submittedName>
</protein>
<dbReference type="Gene3D" id="1.10.10.10">
    <property type="entry name" value="Winged helix-like DNA-binding domain superfamily/Winged helix DNA-binding domain"/>
    <property type="match status" value="1"/>
</dbReference>
<dbReference type="GO" id="GO:0003700">
    <property type="term" value="F:DNA-binding transcription factor activity"/>
    <property type="evidence" value="ECO:0007669"/>
    <property type="project" value="InterPro"/>
</dbReference>
<dbReference type="PROSITE" id="PS50931">
    <property type="entry name" value="HTH_LYSR"/>
    <property type="match status" value="1"/>
</dbReference>
<keyword evidence="4" id="KW-0010">Activator</keyword>
<evidence type="ECO:0000256" key="6">
    <source>
        <dbReference type="SAM" id="SignalP"/>
    </source>
</evidence>
<dbReference type="CDD" id="cd08415">
    <property type="entry name" value="PBP2_LysR_opines_like"/>
    <property type="match status" value="1"/>
</dbReference>
<feature type="signal peptide" evidence="6">
    <location>
        <begin position="1"/>
        <end position="29"/>
    </location>
</feature>
<gene>
    <name evidence="8" type="ORF">GR138_29085</name>
</gene>
<dbReference type="InterPro" id="IPR000847">
    <property type="entry name" value="LysR_HTH_N"/>
</dbReference>
<evidence type="ECO:0000256" key="5">
    <source>
        <dbReference type="ARBA" id="ARBA00023163"/>
    </source>
</evidence>
<dbReference type="GO" id="GO:0043565">
    <property type="term" value="F:sequence-specific DNA binding"/>
    <property type="evidence" value="ECO:0007669"/>
    <property type="project" value="TreeGrafter"/>
</dbReference>
<keyword evidence="5" id="KW-0804">Transcription</keyword>
<dbReference type="AlphaFoldDB" id="A0A6N8SJJ6"/>
<dbReference type="EMBL" id="WUMK01000018">
    <property type="protein sequence ID" value="MXN49255.1"/>
    <property type="molecule type" value="Genomic_DNA"/>
</dbReference>
<keyword evidence="3" id="KW-0238">DNA-binding</keyword>
<evidence type="ECO:0000256" key="4">
    <source>
        <dbReference type="ARBA" id="ARBA00023159"/>
    </source>
</evidence>
<dbReference type="PANTHER" id="PTHR30427">
    <property type="entry name" value="TRANSCRIPTIONAL ACTIVATOR PROTEIN LYSR"/>
    <property type="match status" value="1"/>
</dbReference>